<dbReference type="AlphaFoldDB" id="A0A328FCP1"/>
<name>A0A328FCP1_9BACT</name>
<dbReference type="Proteomes" id="UP000248798">
    <property type="component" value="Unassembled WGS sequence"/>
</dbReference>
<evidence type="ECO:0000313" key="4">
    <source>
        <dbReference type="Proteomes" id="UP000293902"/>
    </source>
</evidence>
<accession>A0A328FCP1</accession>
<dbReference type="Proteomes" id="UP000293902">
    <property type="component" value="Chromosome"/>
</dbReference>
<dbReference type="RefSeq" id="WP_111958706.1">
    <property type="nucleotide sequence ID" value="NZ_CP036313.1"/>
</dbReference>
<dbReference type="EMBL" id="CP036313">
    <property type="protein sequence ID" value="QBH14712.1"/>
    <property type="molecule type" value="Genomic_DNA"/>
</dbReference>
<reference evidence="1 4" key="2">
    <citation type="submission" date="2019-02" db="EMBL/GenBank/DDBJ databases">
        <title>Complete genome sequence of Desulfobacter hydrogenophilus AcRS1.</title>
        <authorList>
            <person name="Marietou A."/>
            <person name="Lund M.B."/>
            <person name="Marshall I.P.G."/>
            <person name="Schreiber L."/>
            <person name="Jorgensen B."/>
        </authorList>
    </citation>
    <scope>NUCLEOTIDE SEQUENCE [LARGE SCALE GENOMIC DNA]</scope>
    <source>
        <strain evidence="1 4">AcRS1</strain>
    </source>
</reference>
<gene>
    <name evidence="2" type="ORF">DO021_16595</name>
    <name evidence="1" type="ORF">EYB58_18390</name>
</gene>
<evidence type="ECO:0000313" key="2">
    <source>
        <dbReference type="EMBL" id="RAM00883.1"/>
    </source>
</evidence>
<keyword evidence="4" id="KW-1185">Reference proteome</keyword>
<reference evidence="2 3" key="1">
    <citation type="submission" date="2018-06" db="EMBL/GenBank/DDBJ databases">
        <title>Complete Genome Sequence of Desulfobacter hydrogenophilus (DSM3380).</title>
        <authorList>
            <person name="Marietou A."/>
            <person name="Schreiber L."/>
            <person name="Marshall I."/>
            <person name="Jorgensen B."/>
        </authorList>
    </citation>
    <scope>NUCLEOTIDE SEQUENCE [LARGE SCALE GENOMIC DNA]</scope>
    <source>
        <strain evidence="2 3">DSM 3380</strain>
    </source>
</reference>
<proteinExistence type="predicted"/>
<evidence type="ECO:0000313" key="3">
    <source>
        <dbReference type="Proteomes" id="UP000248798"/>
    </source>
</evidence>
<sequence>MSIRYLDLFVRSNLKEDNDLPRNGKTLSDSPDIIAWGDGSAEDPASSFSGNYDQYVGKAISYGEDNYIYVRARNFKDGAQSGTVILYQSSKSNLSNPDAWTRISTGTGNNSVPIAVNDEGDIAVTEQAFVWTPDKPSSENPYSLIAVVYTDDNPNPVNPDSMNPMDIKDLVVNNGGVGWMEYAVPKPPEKGLTSTTTTSIVLNNTAGDNLSFMVRCKNVPVGAQLSFSSDNNNANGESISLPRTTVTTPNMEPSIPVSLDANYSANITLNLYAEDVSAQSNYSLTFECLKITGSGMRQMVVSLGGFSTEILLSES</sequence>
<dbReference type="EMBL" id="QLNI01000036">
    <property type="protein sequence ID" value="RAM00883.1"/>
    <property type="molecule type" value="Genomic_DNA"/>
</dbReference>
<evidence type="ECO:0000313" key="1">
    <source>
        <dbReference type="EMBL" id="QBH14712.1"/>
    </source>
</evidence>
<organism evidence="2 3">
    <name type="scientific">Desulfobacter hydrogenophilus</name>
    <dbReference type="NCBI Taxonomy" id="2291"/>
    <lineage>
        <taxon>Bacteria</taxon>
        <taxon>Pseudomonadati</taxon>
        <taxon>Thermodesulfobacteriota</taxon>
        <taxon>Desulfobacteria</taxon>
        <taxon>Desulfobacterales</taxon>
        <taxon>Desulfobacteraceae</taxon>
        <taxon>Desulfobacter</taxon>
    </lineage>
</organism>
<dbReference type="OrthoDB" id="9790784at2"/>
<protein>
    <submittedName>
        <fullName evidence="2">Uncharacterized protein</fullName>
    </submittedName>
</protein>